<dbReference type="InterPro" id="IPR000515">
    <property type="entry name" value="MetI-like"/>
</dbReference>
<evidence type="ECO:0000256" key="4">
    <source>
        <dbReference type="ARBA" id="ARBA00022692"/>
    </source>
</evidence>
<feature type="transmembrane region" description="Helical" evidence="7">
    <location>
        <begin position="137"/>
        <end position="157"/>
    </location>
</feature>
<evidence type="ECO:0000313" key="10">
    <source>
        <dbReference type="Proteomes" id="UP000236311"/>
    </source>
</evidence>
<dbReference type="AlphaFoldDB" id="A0A2K4ZHH9"/>
<feature type="transmembrane region" description="Helical" evidence="7">
    <location>
        <begin position="178"/>
        <end position="203"/>
    </location>
</feature>
<evidence type="ECO:0000256" key="1">
    <source>
        <dbReference type="ARBA" id="ARBA00004651"/>
    </source>
</evidence>
<dbReference type="CDD" id="cd06261">
    <property type="entry name" value="TM_PBP2"/>
    <property type="match status" value="1"/>
</dbReference>
<feature type="transmembrane region" description="Helical" evidence="7">
    <location>
        <begin position="236"/>
        <end position="257"/>
    </location>
</feature>
<dbReference type="PANTHER" id="PTHR43744">
    <property type="entry name" value="ABC TRANSPORTER PERMEASE PROTEIN MG189-RELATED-RELATED"/>
    <property type="match status" value="1"/>
</dbReference>
<dbReference type="SUPFAM" id="SSF161098">
    <property type="entry name" value="MetI-like"/>
    <property type="match status" value="1"/>
</dbReference>
<evidence type="ECO:0000256" key="2">
    <source>
        <dbReference type="ARBA" id="ARBA00022448"/>
    </source>
</evidence>
<accession>A0A2K4ZHH9</accession>
<evidence type="ECO:0000256" key="7">
    <source>
        <dbReference type="RuleBase" id="RU363032"/>
    </source>
</evidence>
<keyword evidence="5 7" id="KW-1133">Transmembrane helix</keyword>
<evidence type="ECO:0000313" key="9">
    <source>
        <dbReference type="EMBL" id="SOY29915.1"/>
    </source>
</evidence>
<evidence type="ECO:0000256" key="3">
    <source>
        <dbReference type="ARBA" id="ARBA00022475"/>
    </source>
</evidence>
<evidence type="ECO:0000259" key="8">
    <source>
        <dbReference type="PROSITE" id="PS50928"/>
    </source>
</evidence>
<dbReference type="PANTHER" id="PTHR43744:SF12">
    <property type="entry name" value="ABC TRANSPORTER PERMEASE PROTEIN MG189-RELATED"/>
    <property type="match status" value="1"/>
</dbReference>
<proteinExistence type="inferred from homology"/>
<dbReference type="GO" id="GO:0055085">
    <property type="term" value="P:transmembrane transport"/>
    <property type="evidence" value="ECO:0007669"/>
    <property type="project" value="InterPro"/>
</dbReference>
<dbReference type="Proteomes" id="UP000236311">
    <property type="component" value="Unassembled WGS sequence"/>
</dbReference>
<organism evidence="9 10">
    <name type="scientific">Acetatifactor muris</name>
    <dbReference type="NCBI Taxonomy" id="879566"/>
    <lineage>
        <taxon>Bacteria</taxon>
        <taxon>Bacillati</taxon>
        <taxon>Bacillota</taxon>
        <taxon>Clostridia</taxon>
        <taxon>Lachnospirales</taxon>
        <taxon>Lachnospiraceae</taxon>
        <taxon>Acetatifactor</taxon>
    </lineage>
</organism>
<keyword evidence="6 7" id="KW-0472">Membrane</keyword>
<feature type="transmembrane region" description="Helical" evidence="7">
    <location>
        <begin position="68"/>
        <end position="92"/>
    </location>
</feature>
<protein>
    <submittedName>
        <fullName evidence="9">L-arabinose transport system permease protein AraQ</fullName>
    </submittedName>
</protein>
<keyword evidence="2 7" id="KW-0813">Transport</keyword>
<keyword evidence="10" id="KW-1185">Reference proteome</keyword>
<sequence>MKKKLSMIAAEGVMIAVTVLFFLPLMIMVFGAFKNSAEAAMFNFRLPSSWHFENFAFVLETGNVMRSFANSVILTGCSAGLGVLFASMAAYIIARRKTQGAERLYNYFLIGMVAPVQIITTYVLLDFLELKGTFPGLIMVYIGANLPFNILMFSSFIRNVPVELDEAAFLDGGSLGKVFFSVVLPLLKPIYATSFVIFAMSVWNDFQMPLYLLNTPKKWTLPLTVYNFYGQYYSSWNYVFADMIITALPIVIVYLAAQKYIVEGMTAGAVKG</sequence>
<dbReference type="GO" id="GO:0005886">
    <property type="term" value="C:plasma membrane"/>
    <property type="evidence" value="ECO:0007669"/>
    <property type="project" value="UniProtKB-SubCell"/>
</dbReference>
<comment type="similarity">
    <text evidence="7">Belongs to the binding-protein-dependent transport system permease family.</text>
</comment>
<gene>
    <name evidence="9" type="primary">araQ_16</name>
    <name evidence="9" type="ORF">AMURIS_02636</name>
</gene>
<dbReference type="Pfam" id="PF00528">
    <property type="entry name" value="BPD_transp_1"/>
    <property type="match status" value="1"/>
</dbReference>
<dbReference type="OrthoDB" id="153186at2"/>
<evidence type="ECO:0000256" key="6">
    <source>
        <dbReference type="ARBA" id="ARBA00023136"/>
    </source>
</evidence>
<dbReference type="PROSITE" id="PS50928">
    <property type="entry name" value="ABC_TM1"/>
    <property type="match status" value="1"/>
</dbReference>
<feature type="transmembrane region" description="Helical" evidence="7">
    <location>
        <begin position="12"/>
        <end position="33"/>
    </location>
</feature>
<name>A0A2K4ZHH9_9FIRM</name>
<keyword evidence="3" id="KW-1003">Cell membrane</keyword>
<dbReference type="InterPro" id="IPR035906">
    <property type="entry name" value="MetI-like_sf"/>
</dbReference>
<dbReference type="RefSeq" id="WP_103239981.1">
    <property type="nucleotide sequence ID" value="NZ_JANJZD010000011.1"/>
</dbReference>
<keyword evidence="4 7" id="KW-0812">Transmembrane</keyword>
<comment type="subcellular location">
    <subcellularLocation>
        <location evidence="1 7">Cell membrane</location>
        <topology evidence="1 7">Multi-pass membrane protein</topology>
    </subcellularLocation>
</comment>
<dbReference type="EMBL" id="OFSM01000012">
    <property type="protein sequence ID" value="SOY29915.1"/>
    <property type="molecule type" value="Genomic_DNA"/>
</dbReference>
<dbReference type="Gene3D" id="1.10.3720.10">
    <property type="entry name" value="MetI-like"/>
    <property type="match status" value="1"/>
</dbReference>
<reference evidence="9 10" key="1">
    <citation type="submission" date="2018-01" db="EMBL/GenBank/DDBJ databases">
        <authorList>
            <person name="Gaut B.S."/>
            <person name="Morton B.R."/>
            <person name="Clegg M.T."/>
            <person name="Duvall M.R."/>
        </authorList>
    </citation>
    <scope>NUCLEOTIDE SEQUENCE [LARGE SCALE GENOMIC DNA]</scope>
    <source>
        <strain evidence="9">GP69</strain>
    </source>
</reference>
<feature type="transmembrane region" description="Helical" evidence="7">
    <location>
        <begin position="104"/>
        <end position="125"/>
    </location>
</feature>
<evidence type="ECO:0000256" key="5">
    <source>
        <dbReference type="ARBA" id="ARBA00022989"/>
    </source>
</evidence>
<feature type="domain" description="ABC transmembrane type-1" evidence="8">
    <location>
        <begin position="68"/>
        <end position="257"/>
    </location>
</feature>